<dbReference type="STRING" id="323097.Nham_1067"/>
<dbReference type="GO" id="GO:0016787">
    <property type="term" value="F:hydrolase activity"/>
    <property type="evidence" value="ECO:0007669"/>
    <property type="project" value="UniProtKB-KW"/>
</dbReference>
<protein>
    <submittedName>
        <fullName evidence="1">HAD-superfamily hydrolase subfamily IA, variant 3</fullName>
    </submittedName>
</protein>
<reference evidence="1 2" key="1">
    <citation type="submission" date="2006-03" db="EMBL/GenBank/DDBJ databases">
        <title>Complete sequence of chromosome of Nitrobacter hamburgensis X14.</title>
        <authorList>
            <consortium name="US DOE Joint Genome Institute"/>
            <person name="Copeland A."/>
            <person name="Lucas S."/>
            <person name="Lapidus A."/>
            <person name="Barry K."/>
            <person name="Detter J.C."/>
            <person name="Glavina del Rio T."/>
            <person name="Hammon N."/>
            <person name="Israni S."/>
            <person name="Dalin E."/>
            <person name="Tice H."/>
            <person name="Pitluck S."/>
            <person name="Chain P."/>
            <person name="Malfatti S."/>
            <person name="Shin M."/>
            <person name="Vergez L."/>
            <person name="Schmutz J."/>
            <person name="Larimer F."/>
            <person name="Land M."/>
            <person name="Hauser L."/>
            <person name="Kyrpides N."/>
            <person name="Ivanova N."/>
            <person name="Ward B."/>
            <person name="Arp D."/>
            <person name="Klotz M."/>
            <person name="Stein L."/>
            <person name="O'Mullan G."/>
            <person name="Starkenburg S."/>
            <person name="Sayavedra L."/>
            <person name="Poret-Peterson A.T."/>
            <person name="Gentry M.E."/>
            <person name="Bruce D."/>
            <person name="Richardson P."/>
        </authorList>
    </citation>
    <scope>NUCLEOTIDE SEQUENCE [LARGE SCALE GENOMIC DNA]</scope>
    <source>
        <strain evidence="2">DSM 10229 / NCIMB 13809 / X14</strain>
    </source>
</reference>
<dbReference type="SFLD" id="SFLDG01135">
    <property type="entry name" value="C1.5.6:_HAD__Beta-PGM__Phospha"/>
    <property type="match status" value="1"/>
</dbReference>
<gene>
    <name evidence="1" type="ordered locus">Nham_1067</name>
</gene>
<keyword evidence="2" id="KW-1185">Reference proteome</keyword>
<accession>Q1QPD2</accession>
<name>Q1QPD2_NITHX</name>
<dbReference type="PANTHER" id="PTHR42896:SF2">
    <property type="entry name" value="CBBY-LIKE PROTEIN"/>
    <property type="match status" value="1"/>
</dbReference>
<dbReference type="InterPro" id="IPR023214">
    <property type="entry name" value="HAD_sf"/>
</dbReference>
<dbReference type="eggNOG" id="COG0637">
    <property type="taxonomic scope" value="Bacteria"/>
</dbReference>
<dbReference type="RefSeq" id="WP_011509611.1">
    <property type="nucleotide sequence ID" value="NC_007964.1"/>
</dbReference>
<dbReference type="Proteomes" id="UP000001953">
    <property type="component" value="Chromosome"/>
</dbReference>
<dbReference type="OrthoDB" id="9782449at2"/>
<dbReference type="SFLD" id="SFLDF00035">
    <property type="entry name" value="phosphoglycolate_phosphatase"/>
    <property type="match status" value="1"/>
</dbReference>
<dbReference type="Pfam" id="PF00702">
    <property type="entry name" value="Hydrolase"/>
    <property type="match status" value="1"/>
</dbReference>
<dbReference type="SFLD" id="SFLDS00003">
    <property type="entry name" value="Haloacid_Dehalogenase"/>
    <property type="match status" value="1"/>
</dbReference>
<dbReference type="PANTHER" id="PTHR42896">
    <property type="entry name" value="XYLULOSE-1,5-BISPHOSPHATE (XUBP) PHOSPHATASE"/>
    <property type="match status" value="1"/>
</dbReference>
<dbReference type="Gene3D" id="1.10.150.240">
    <property type="entry name" value="Putative phosphatase, domain 2"/>
    <property type="match status" value="1"/>
</dbReference>
<dbReference type="InterPro" id="IPR036412">
    <property type="entry name" value="HAD-like_sf"/>
</dbReference>
<evidence type="ECO:0000313" key="2">
    <source>
        <dbReference type="Proteomes" id="UP000001953"/>
    </source>
</evidence>
<dbReference type="EMBL" id="CP000319">
    <property type="protein sequence ID" value="ABE61915.1"/>
    <property type="molecule type" value="Genomic_DNA"/>
</dbReference>
<dbReference type="KEGG" id="nha:Nham_1067"/>
<evidence type="ECO:0000313" key="1">
    <source>
        <dbReference type="EMBL" id="ABE61915.1"/>
    </source>
</evidence>
<dbReference type="PRINTS" id="PR00413">
    <property type="entry name" value="HADHALOGNASE"/>
</dbReference>
<dbReference type="InterPro" id="IPR044999">
    <property type="entry name" value="CbbY-like"/>
</dbReference>
<dbReference type="Gene3D" id="3.40.50.1000">
    <property type="entry name" value="HAD superfamily/HAD-like"/>
    <property type="match status" value="1"/>
</dbReference>
<keyword evidence="1" id="KW-0378">Hydrolase</keyword>
<dbReference type="InterPro" id="IPR006439">
    <property type="entry name" value="HAD-SF_hydro_IA"/>
</dbReference>
<organism evidence="1 2">
    <name type="scientific">Nitrobacter hamburgensis (strain DSM 10229 / NCIMB 13809 / X14)</name>
    <dbReference type="NCBI Taxonomy" id="323097"/>
    <lineage>
        <taxon>Bacteria</taxon>
        <taxon>Pseudomonadati</taxon>
        <taxon>Pseudomonadota</taxon>
        <taxon>Alphaproteobacteria</taxon>
        <taxon>Hyphomicrobiales</taxon>
        <taxon>Nitrobacteraceae</taxon>
        <taxon>Nitrobacter</taxon>
    </lineage>
</organism>
<dbReference type="AlphaFoldDB" id="Q1QPD2"/>
<proteinExistence type="predicted"/>
<dbReference type="InterPro" id="IPR023198">
    <property type="entry name" value="PGP-like_dom2"/>
</dbReference>
<dbReference type="NCBIfam" id="TIGR01509">
    <property type="entry name" value="HAD-SF-IA-v3"/>
    <property type="match status" value="1"/>
</dbReference>
<dbReference type="HOGENOM" id="CLU_045011_0_2_5"/>
<sequence length="249" mass="26642">MSETFAANLPPDRIRALIVQARALILDVDGTLAETEEAHRQAFNTAFAGAGLDWRWERAVYKDLLRVAGGKERIRAFDDARDGQPPLLSDSEIAELHQIKTSLYAELITKGGCPLRPGIRALLDAARQRGQSLAIATTTSYQNIDVLLSASLGKDWAELFAAIAAGDEVRRKKPAPDVYLKVLSKLNLPASQCLAIEDSGIGLAAASGAGIPVLISRSAYFSDDDFSGAVCTVDDLTELTGMSEDGPEA</sequence>
<dbReference type="SFLD" id="SFLDG01129">
    <property type="entry name" value="C1.5:_HAD__Beta-PGM__Phosphata"/>
    <property type="match status" value="1"/>
</dbReference>
<dbReference type="SUPFAM" id="SSF56784">
    <property type="entry name" value="HAD-like"/>
    <property type="match status" value="1"/>
</dbReference>